<gene>
    <name evidence="2" type="ORF">ACFQO9_20015</name>
</gene>
<keyword evidence="1" id="KW-0732">Signal</keyword>
<dbReference type="EMBL" id="JBHTCR010000024">
    <property type="protein sequence ID" value="MFC7349006.1"/>
    <property type="molecule type" value="Genomic_DNA"/>
</dbReference>
<evidence type="ECO:0000313" key="3">
    <source>
        <dbReference type="Proteomes" id="UP001596550"/>
    </source>
</evidence>
<feature type="chain" id="PRO_5045063794" evidence="1">
    <location>
        <begin position="22"/>
        <end position="133"/>
    </location>
</feature>
<name>A0ABW2M2G4_9FLAO</name>
<organism evidence="2 3">
    <name type="scientific">Chryseobacterium zhengzhouense</name>
    <dbReference type="NCBI Taxonomy" id="1636086"/>
    <lineage>
        <taxon>Bacteria</taxon>
        <taxon>Pseudomonadati</taxon>
        <taxon>Bacteroidota</taxon>
        <taxon>Flavobacteriia</taxon>
        <taxon>Flavobacteriales</taxon>
        <taxon>Weeksellaceae</taxon>
        <taxon>Chryseobacterium group</taxon>
        <taxon>Chryseobacterium</taxon>
    </lineage>
</organism>
<reference evidence="3" key="1">
    <citation type="journal article" date="2019" name="Int. J. Syst. Evol. Microbiol.">
        <title>The Global Catalogue of Microorganisms (GCM) 10K type strain sequencing project: providing services to taxonomists for standard genome sequencing and annotation.</title>
        <authorList>
            <consortium name="The Broad Institute Genomics Platform"/>
            <consortium name="The Broad Institute Genome Sequencing Center for Infectious Disease"/>
            <person name="Wu L."/>
            <person name="Ma J."/>
        </authorList>
    </citation>
    <scope>NUCLEOTIDE SEQUENCE [LARGE SCALE GENOMIC DNA]</scope>
    <source>
        <strain evidence="3">CCUG 54781</strain>
    </source>
</reference>
<comment type="caution">
    <text evidence="2">The sequence shown here is derived from an EMBL/GenBank/DDBJ whole genome shotgun (WGS) entry which is preliminary data.</text>
</comment>
<dbReference type="Proteomes" id="UP001596550">
    <property type="component" value="Unassembled WGS sequence"/>
</dbReference>
<keyword evidence="3" id="KW-1185">Reference proteome</keyword>
<feature type="signal peptide" evidence="1">
    <location>
        <begin position="1"/>
        <end position="21"/>
    </location>
</feature>
<dbReference type="RefSeq" id="WP_378183812.1">
    <property type="nucleotide sequence ID" value="NZ_JBHTCR010000024.1"/>
</dbReference>
<sequence length="133" mass="15880">MKTLIKIIVCSIFFLSIQTNAQLDTLNYIKQFETNKINYINQPFTKLLGDMVQIQPKTVWPTIGRKGFIYRTRFKFCEMKDSYYNVITLLIEWQEPVSSSQAKHYTDLNGYYFTNDEKVFYGSKIVKNIWVYR</sequence>
<protein>
    <submittedName>
        <fullName evidence="2">Uncharacterized protein</fullName>
    </submittedName>
</protein>
<proteinExistence type="predicted"/>
<evidence type="ECO:0000256" key="1">
    <source>
        <dbReference type="SAM" id="SignalP"/>
    </source>
</evidence>
<accession>A0ABW2M2G4</accession>
<evidence type="ECO:0000313" key="2">
    <source>
        <dbReference type="EMBL" id="MFC7349006.1"/>
    </source>
</evidence>